<proteinExistence type="predicted"/>
<keyword evidence="3" id="KW-1185">Reference proteome</keyword>
<evidence type="ECO:0000313" key="2">
    <source>
        <dbReference type="EMBL" id="MBC6446561.1"/>
    </source>
</evidence>
<dbReference type="EMBL" id="JABVED010000002">
    <property type="protein sequence ID" value="MBC6446561.1"/>
    <property type="molecule type" value="Genomic_DNA"/>
</dbReference>
<sequence>MVIRRAYGSGDPVTLVVPGLGATAGEARIPASGLPGTRIVLTLPGHADAPDPPADYWTYPTLAKVIGQIDAPQAVGVSLGAAALSALVSAEPDRFDRIVLMFPAALSRPRTNAHLVEAMAAAVDSGDRARLRDLLGVLPGAGSYLEDRADALMRLGPALHAVATQVPVPAPETLRQVRAQVLIIAAKDDPLHPLCVAQEAAEAFPNSRLEVLPSAYPLVTHRKEIRALLTGFLGDQHQ</sequence>
<name>A0ABR7L1K1_9PSEU</name>
<dbReference type="Gene3D" id="3.40.50.1820">
    <property type="entry name" value="alpha/beta hydrolase"/>
    <property type="match status" value="1"/>
</dbReference>
<evidence type="ECO:0000259" key="1">
    <source>
        <dbReference type="Pfam" id="PF12697"/>
    </source>
</evidence>
<dbReference type="Pfam" id="PF12697">
    <property type="entry name" value="Abhydrolase_6"/>
    <property type="match status" value="1"/>
</dbReference>
<comment type="caution">
    <text evidence="2">The sequence shown here is derived from an EMBL/GenBank/DDBJ whole genome shotgun (WGS) entry which is preliminary data.</text>
</comment>
<dbReference type="GO" id="GO:0016787">
    <property type="term" value="F:hydrolase activity"/>
    <property type="evidence" value="ECO:0007669"/>
    <property type="project" value="UniProtKB-KW"/>
</dbReference>
<dbReference type="InterPro" id="IPR000073">
    <property type="entry name" value="AB_hydrolase_1"/>
</dbReference>
<dbReference type="Proteomes" id="UP000734823">
    <property type="component" value="Unassembled WGS sequence"/>
</dbReference>
<accession>A0ABR7L1K1</accession>
<dbReference type="InterPro" id="IPR029058">
    <property type="entry name" value="AB_hydrolase_fold"/>
</dbReference>
<evidence type="ECO:0000313" key="3">
    <source>
        <dbReference type="Proteomes" id="UP000734823"/>
    </source>
</evidence>
<keyword evidence="2" id="KW-0378">Hydrolase</keyword>
<organism evidence="2 3">
    <name type="scientific">Actinokineospora xionganensis</name>
    <dbReference type="NCBI Taxonomy" id="2684470"/>
    <lineage>
        <taxon>Bacteria</taxon>
        <taxon>Bacillati</taxon>
        <taxon>Actinomycetota</taxon>
        <taxon>Actinomycetes</taxon>
        <taxon>Pseudonocardiales</taxon>
        <taxon>Pseudonocardiaceae</taxon>
        <taxon>Actinokineospora</taxon>
    </lineage>
</organism>
<reference evidence="2 3" key="1">
    <citation type="submission" date="2020-06" db="EMBL/GenBank/DDBJ databases">
        <title>Actinokineospora xiongansis sp. nov., isolated from soil of Baiyangdian.</title>
        <authorList>
            <person name="Zhang X."/>
        </authorList>
    </citation>
    <scope>NUCLEOTIDE SEQUENCE [LARGE SCALE GENOMIC DNA]</scope>
    <source>
        <strain evidence="2 3">HBU206404</strain>
    </source>
</reference>
<protein>
    <submittedName>
        <fullName evidence="2">Alpha/beta hydrolase</fullName>
    </submittedName>
</protein>
<dbReference type="SUPFAM" id="SSF53474">
    <property type="entry name" value="alpha/beta-Hydrolases"/>
    <property type="match status" value="1"/>
</dbReference>
<gene>
    <name evidence="2" type="ORF">GPZ80_05145</name>
</gene>
<feature type="domain" description="AB hydrolase-1" evidence="1">
    <location>
        <begin position="15"/>
        <end position="215"/>
    </location>
</feature>